<dbReference type="AlphaFoldDB" id="A0A9W5WWH5"/>
<sequence length="442" mass="47535">MEYILQAGNMNGKNGVPIHDLYSNSLFEFRFPMSETESYYLLQDCLVALYYQMYFLKQQCNWIRQDTSGDGFGWAFCRYGDQVNGTGCGSWICPQAKAASDTSGGQNDYSGTLKKHTGQCGQNGNMSPLQAFLTDCLPGFTCEKVKANMEKYCKEQCDITKKYSDCYPDFLKHRDHAGYGQYCPIPMGFSGSFKKSKGASGTSGVGMSGLGLNAICAHYANDDLTDSCLYQLTRCICSLTRRVPRSTGTLYGFFQGIISVYGGSGGGATEKFKKALDVELQLATFGLGSGTSGSGTGTSGLMTAVMDWKGKAHESKCETLDSLSSCGGADQGGNTCGKYLHPISGSLYNSVATQYTDTYLSWIIHLTGVLQSGLESLLVEFTRISCKDCKKNPDSSTTGTGGGSPLPPSGCQSTCTGGPNGQHGEKDKGCSCHNLVIWIQYP</sequence>
<evidence type="ECO:0000256" key="1">
    <source>
        <dbReference type="SAM" id="MobiDB-lite"/>
    </source>
</evidence>
<evidence type="ECO:0000313" key="3">
    <source>
        <dbReference type="Proteomes" id="UP001057455"/>
    </source>
</evidence>
<dbReference type="EMBL" id="BLIY01000031">
    <property type="protein sequence ID" value="GFE56002.1"/>
    <property type="molecule type" value="Genomic_DNA"/>
</dbReference>
<gene>
    <name evidence="2" type="ORF">BaOVIS_033670</name>
</gene>
<feature type="region of interest" description="Disordered" evidence="1">
    <location>
        <begin position="389"/>
        <end position="408"/>
    </location>
</feature>
<reference evidence="2" key="1">
    <citation type="submission" date="2019-12" db="EMBL/GenBank/DDBJ databases">
        <title>Genome sequence of Babesia ovis.</title>
        <authorList>
            <person name="Yamagishi J."/>
            <person name="Sevinc F."/>
            <person name="Xuan X."/>
        </authorList>
    </citation>
    <scope>NUCLEOTIDE SEQUENCE</scope>
    <source>
        <strain evidence="2">Selcuk</strain>
    </source>
</reference>
<evidence type="ECO:0000313" key="2">
    <source>
        <dbReference type="EMBL" id="GFE56002.1"/>
    </source>
</evidence>
<accession>A0A9W5WWH5</accession>
<dbReference type="Proteomes" id="UP001057455">
    <property type="component" value="Unassembled WGS sequence"/>
</dbReference>
<name>A0A9W5WWH5_BABOV</name>
<organism evidence="2 3">
    <name type="scientific">Babesia ovis</name>
    <dbReference type="NCBI Taxonomy" id="5869"/>
    <lineage>
        <taxon>Eukaryota</taxon>
        <taxon>Sar</taxon>
        <taxon>Alveolata</taxon>
        <taxon>Apicomplexa</taxon>
        <taxon>Aconoidasida</taxon>
        <taxon>Piroplasmida</taxon>
        <taxon>Babesiidae</taxon>
        <taxon>Babesia</taxon>
    </lineage>
</organism>
<comment type="caution">
    <text evidence="2">The sequence shown here is derived from an EMBL/GenBank/DDBJ whole genome shotgun (WGS) entry which is preliminary data.</text>
</comment>
<protein>
    <submittedName>
        <fullName evidence="2">Variant erythrocyte surface antigen beta subunit, putative</fullName>
    </submittedName>
</protein>
<keyword evidence="3" id="KW-1185">Reference proteome</keyword>
<proteinExistence type="predicted"/>